<keyword evidence="2 4" id="KW-0378">Hydrolase</keyword>
<comment type="similarity">
    <text evidence="1">Belongs to the thioesterase PaaI family.</text>
</comment>
<evidence type="ECO:0000256" key="2">
    <source>
        <dbReference type="ARBA" id="ARBA00022801"/>
    </source>
</evidence>
<dbReference type="EMBL" id="UXAW01000105">
    <property type="protein sequence ID" value="VDC33094.1"/>
    <property type="molecule type" value="Genomic_DNA"/>
</dbReference>
<name>A0A3P5XE81_9RHOB</name>
<sequence>MPEPPAPPANEISAFAGFLGLKILLLGPERVEAELPVRPELLNRNGVLHGGAIMALADVLGGAGTFASLAPGQGTTTVESKTNFFRPLPPDEPARAVSVPLHKGRRTMVWQTSVLRADGKLAAMITQTQMILDPAAPG</sequence>
<evidence type="ECO:0000313" key="4">
    <source>
        <dbReference type="EMBL" id="VDC33094.1"/>
    </source>
</evidence>
<dbReference type="GO" id="GO:0061522">
    <property type="term" value="F:1,4-dihydroxy-2-naphthoyl-CoA thioesterase activity"/>
    <property type="evidence" value="ECO:0007669"/>
    <property type="project" value="TreeGrafter"/>
</dbReference>
<evidence type="ECO:0000313" key="5">
    <source>
        <dbReference type="Proteomes" id="UP000277498"/>
    </source>
</evidence>
<dbReference type="PANTHER" id="PTHR43240:SF5">
    <property type="entry name" value="1,4-DIHYDROXY-2-NAPHTHOYL-COA THIOESTERASE 1"/>
    <property type="match status" value="1"/>
</dbReference>
<organism evidence="4 5">
    <name type="scientific">Pseudogemmobacter humi</name>
    <dbReference type="NCBI Taxonomy" id="2483812"/>
    <lineage>
        <taxon>Bacteria</taxon>
        <taxon>Pseudomonadati</taxon>
        <taxon>Pseudomonadota</taxon>
        <taxon>Alphaproteobacteria</taxon>
        <taxon>Rhodobacterales</taxon>
        <taxon>Paracoccaceae</taxon>
        <taxon>Pseudogemmobacter</taxon>
    </lineage>
</organism>
<dbReference type="Pfam" id="PF03061">
    <property type="entry name" value="4HBT"/>
    <property type="match status" value="1"/>
</dbReference>
<dbReference type="InterPro" id="IPR006683">
    <property type="entry name" value="Thioestr_dom"/>
</dbReference>
<dbReference type="AlphaFoldDB" id="A0A3P5XE81"/>
<dbReference type="RefSeq" id="WP_124088324.1">
    <property type="nucleotide sequence ID" value="NZ_UXAW01000105.1"/>
</dbReference>
<dbReference type="GO" id="GO:0005829">
    <property type="term" value="C:cytosol"/>
    <property type="evidence" value="ECO:0007669"/>
    <property type="project" value="TreeGrafter"/>
</dbReference>
<evidence type="ECO:0000259" key="3">
    <source>
        <dbReference type="Pfam" id="PF03061"/>
    </source>
</evidence>
<dbReference type="CDD" id="cd03443">
    <property type="entry name" value="PaaI_thioesterase"/>
    <property type="match status" value="1"/>
</dbReference>
<feature type="domain" description="Thioesterase" evidence="3">
    <location>
        <begin position="45"/>
        <end position="122"/>
    </location>
</feature>
<dbReference type="NCBIfam" id="TIGR00369">
    <property type="entry name" value="unchar_dom_1"/>
    <property type="match status" value="1"/>
</dbReference>
<dbReference type="SUPFAM" id="SSF54637">
    <property type="entry name" value="Thioesterase/thiol ester dehydrase-isomerase"/>
    <property type="match status" value="1"/>
</dbReference>
<accession>A0A3P5XE81</accession>
<dbReference type="InterPro" id="IPR029069">
    <property type="entry name" value="HotDog_dom_sf"/>
</dbReference>
<evidence type="ECO:0000256" key="1">
    <source>
        <dbReference type="ARBA" id="ARBA00008324"/>
    </source>
</evidence>
<keyword evidence="5" id="KW-1185">Reference proteome</keyword>
<gene>
    <name evidence="4" type="ORF">XINFAN_03634</name>
</gene>
<dbReference type="InterPro" id="IPR003736">
    <property type="entry name" value="PAAI_dom"/>
</dbReference>
<dbReference type="PANTHER" id="PTHR43240">
    <property type="entry name" value="1,4-DIHYDROXY-2-NAPHTHOYL-COA THIOESTERASE 1"/>
    <property type="match status" value="1"/>
</dbReference>
<protein>
    <submittedName>
        <fullName evidence="4">Esterase/MT1895</fullName>
        <ecNumber evidence="4">3.1.2.-</ecNumber>
    </submittedName>
</protein>
<proteinExistence type="inferred from homology"/>
<dbReference type="OrthoDB" id="9813282at2"/>
<reference evidence="4 5" key="1">
    <citation type="submission" date="2018-11" db="EMBL/GenBank/DDBJ databases">
        <authorList>
            <person name="Criscuolo A."/>
        </authorList>
    </citation>
    <scope>NUCLEOTIDE SEQUENCE [LARGE SCALE GENOMIC DNA]</scope>
    <source>
        <strain evidence="4">ACIP111625</strain>
    </source>
</reference>
<dbReference type="Gene3D" id="3.10.129.10">
    <property type="entry name" value="Hotdog Thioesterase"/>
    <property type="match status" value="1"/>
</dbReference>
<dbReference type="Proteomes" id="UP000277498">
    <property type="component" value="Unassembled WGS sequence"/>
</dbReference>
<dbReference type="EC" id="3.1.2.-" evidence="4"/>